<dbReference type="Pfam" id="PF14052">
    <property type="entry name" value="Caps_assemb_Wzi"/>
    <property type="match status" value="1"/>
</dbReference>
<evidence type="ECO:0008006" key="3">
    <source>
        <dbReference type="Google" id="ProtNLM"/>
    </source>
</evidence>
<evidence type="ECO:0000313" key="1">
    <source>
        <dbReference type="EMBL" id="PWI34563.1"/>
    </source>
</evidence>
<evidence type="ECO:0000313" key="2">
    <source>
        <dbReference type="Proteomes" id="UP000245362"/>
    </source>
</evidence>
<proteinExistence type="predicted"/>
<sequence>MKTFQNISKLKKTVSGSNRLSPHLLSVSIAIATLSTTFTTEASPWLETHDPFLRSDLLALSDAGLLNSPVNHYPLRWSMIGDELDIVHQNNQNQVSNELERAASHLHYALASAEYGRGNRALKAVCGSETPVASGFGQYSKNEWGATASYESMRNSFAFRVTTGYAKYGEDEDFLWNDSYLALNAGKWLFSVGSIDRWWGQGWQHNLILGSFARSNPDLSVSYIGSNTILGNWGAEAIIGLPDDASTDKPSTNKHSAFRLASKPVSFFEYGLTYQSWFDGSEFSDGDKQTSLDAKLTLPAFDKIYHSVYGELASSANSFEPVAWLLGWSGQFDFAGQTIRLVLEKQDSTSEKDPQSWENNQYPSYSDGAAKTTYELDNSISAALYLQLQNDHSLSLIAQESEQNNKTVKTLQVSYRLPALAGMLHFGAGRTDNETNKDETNIWTGYEFRF</sequence>
<protein>
    <recommendedName>
        <fullName evidence="3">Capsule assembly Wzi family protein</fullName>
    </recommendedName>
</protein>
<dbReference type="InterPro" id="IPR038636">
    <property type="entry name" value="Wzi_sf"/>
</dbReference>
<gene>
    <name evidence="1" type="ORF">DI392_05505</name>
</gene>
<dbReference type="AlphaFoldDB" id="A0A2U3BCS8"/>
<dbReference type="RefSeq" id="WP_109318898.1">
    <property type="nucleotide sequence ID" value="NZ_QFWT01000002.1"/>
</dbReference>
<organism evidence="1 2">
    <name type="scientific">Vibrio albus</name>
    <dbReference type="NCBI Taxonomy" id="2200953"/>
    <lineage>
        <taxon>Bacteria</taxon>
        <taxon>Pseudomonadati</taxon>
        <taxon>Pseudomonadota</taxon>
        <taxon>Gammaproteobacteria</taxon>
        <taxon>Vibrionales</taxon>
        <taxon>Vibrionaceae</taxon>
        <taxon>Vibrio</taxon>
    </lineage>
</organism>
<dbReference type="Proteomes" id="UP000245362">
    <property type="component" value="Unassembled WGS sequence"/>
</dbReference>
<dbReference type="EMBL" id="QFWT01000002">
    <property type="protein sequence ID" value="PWI34563.1"/>
    <property type="molecule type" value="Genomic_DNA"/>
</dbReference>
<reference evidence="1 2" key="1">
    <citation type="submission" date="2018-05" db="EMBL/GenBank/DDBJ databases">
        <title>Vibrio limimaris sp. nov., isolated from marine sediment.</title>
        <authorList>
            <person name="Li C.-M."/>
        </authorList>
    </citation>
    <scope>NUCLEOTIDE SEQUENCE [LARGE SCALE GENOMIC DNA]</scope>
    <source>
        <strain evidence="1 2">E4404</strain>
    </source>
</reference>
<name>A0A2U3BCS8_9VIBR</name>
<comment type="caution">
    <text evidence="1">The sequence shown here is derived from an EMBL/GenBank/DDBJ whole genome shotgun (WGS) entry which is preliminary data.</text>
</comment>
<dbReference type="OrthoDB" id="101884at2"/>
<keyword evidence="2" id="KW-1185">Reference proteome</keyword>
<accession>A0A2U3BCS8</accession>
<dbReference type="Gene3D" id="2.40.160.130">
    <property type="entry name" value="Capsule assembly protein Wzi"/>
    <property type="match status" value="1"/>
</dbReference>
<dbReference type="InterPro" id="IPR026950">
    <property type="entry name" value="Caps_assemb_Wzi"/>
</dbReference>